<dbReference type="InterPro" id="IPR051598">
    <property type="entry name" value="TSUP/Inactive_protease-like"/>
</dbReference>
<evidence type="ECO:0000256" key="1">
    <source>
        <dbReference type="ARBA" id="ARBA00004141"/>
    </source>
</evidence>
<dbReference type="Proteomes" id="UP000077143">
    <property type="component" value="Plasmid pMYC1"/>
</dbReference>
<feature type="transmembrane region" description="Helical" evidence="6">
    <location>
        <begin position="192"/>
        <end position="214"/>
    </location>
</feature>
<feature type="transmembrane region" description="Helical" evidence="6">
    <location>
        <begin position="226"/>
        <end position="244"/>
    </location>
</feature>
<feature type="transmembrane region" description="Helical" evidence="6">
    <location>
        <begin position="73"/>
        <end position="93"/>
    </location>
</feature>
<comment type="similarity">
    <text evidence="2 6">Belongs to the 4-toluene sulfonate uptake permease (TSUP) (TC 2.A.102) family.</text>
</comment>
<accession>A0A172UWR1</accession>
<dbReference type="PANTHER" id="PTHR43701:SF2">
    <property type="entry name" value="MEMBRANE TRANSPORTER PROTEIN YJNA-RELATED"/>
    <property type="match status" value="1"/>
</dbReference>
<dbReference type="InterPro" id="IPR002781">
    <property type="entry name" value="TM_pro_TauE-like"/>
</dbReference>
<feature type="transmembrane region" description="Helical" evidence="6">
    <location>
        <begin position="43"/>
        <end position="61"/>
    </location>
</feature>
<dbReference type="EMBL" id="CP015597">
    <property type="protein sequence ID" value="ANE83496.1"/>
    <property type="molecule type" value="Genomic_DNA"/>
</dbReference>
<dbReference type="PANTHER" id="PTHR43701">
    <property type="entry name" value="MEMBRANE TRANSPORTER PROTEIN MJ0441-RELATED"/>
    <property type="match status" value="1"/>
</dbReference>
<name>A0A172UWR1_9MYCO</name>
<keyword evidence="8" id="KW-0614">Plasmid</keyword>
<evidence type="ECO:0000256" key="4">
    <source>
        <dbReference type="ARBA" id="ARBA00022989"/>
    </source>
</evidence>
<evidence type="ECO:0000313" key="9">
    <source>
        <dbReference type="Proteomes" id="UP000077143"/>
    </source>
</evidence>
<geneLocation type="plasmid" evidence="9">
    <name>pmyc1</name>
</geneLocation>
<comment type="subcellular location">
    <subcellularLocation>
        <location evidence="6">Cell membrane</location>
        <topology evidence="6">Multi-pass membrane protein</topology>
    </subcellularLocation>
    <subcellularLocation>
        <location evidence="1">Membrane</location>
        <topology evidence="1">Multi-pass membrane protein</topology>
    </subcellularLocation>
</comment>
<reference evidence="8 9" key="1">
    <citation type="submission" date="2016-05" db="EMBL/GenBank/DDBJ databases">
        <title>Complete genome sequence of a phthalic acid esters degrading Mycobacterium sp. YC-RL4.</title>
        <authorList>
            <person name="Ren L."/>
            <person name="Fan S."/>
            <person name="Ruth N."/>
            <person name="Jia Y."/>
            <person name="Wang J."/>
            <person name="Qiao C."/>
        </authorList>
    </citation>
    <scope>NUCLEOTIDE SEQUENCE [LARGE SCALE GENOMIC DNA]</scope>
    <source>
        <strain evidence="8 9">YC-RL4</strain>
        <plasmid evidence="9">pmyc1</plasmid>
    </source>
</reference>
<keyword evidence="3 6" id="KW-0812">Transmembrane</keyword>
<keyword evidence="4 6" id="KW-1133">Transmembrane helix</keyword>
<dbReference type="Pfam" id="PF01925">
    <property type="entry name" value="TauE"/>
    <property type="match status" value="1"/>
</dbReference>
<dbReference type="OrthoDB" id="528320at2"/>
<dbReference type="AlphaFoldDB" id="A0A172UWR1"/>
<dbReference type="GO" id="GO:0005886">
    <property type="term" value="C:plasma membrane"/>
    <property type="evidence" value="ECO:0007669"/>
    <property type="project" value="UniProtKB-SubCell"/>
</dbReference>
<evidence type="ECO:0000313" key="8">
    <source>
        <dbReference type="EMBL" id="ANE83496.1"/>
    </source>
</evidence>
<feature type="region of interest" description="Disordered" evidence="7">
    <location>
        <begin position="121"/>
        <end position="149"/>
    </location>
</feature>
<protein>
    <recommendedName>
        <fullName evidence="6">Probable membrane transporter protein</fullName>
    </recommendedName>
</protein>
<feature type="transmembrane region" description="Helical" evidence="6">
    <location>
        <begin position="256"/>
        <end position="276"/>
    </location>
</feature>
<evidence type="ECO:0000256" key="3">
    <source>
        <dbReference type="ARBA" id="ARBA00022692"/>
    </source>
</evidence>
<keyword evidence="6" id="KW-1003">Cell membrane</keyword>
<evidence type="ECO:0000256" key="7">
    <source>
        <dbReference type="SAM" id="MobiDB-lite"/>
    </source>
</evidence>
<feature type="transmembrane region" description="Helical" evidence="6">
    <location>
        <begin position="160"/>
        <end position="186"/>
    </location>
</feature>
<keyword evidence="9" id="KW-1185">Reference proteome</keyword>
<organism evidence="8 9">
    <name type="scientific">Mycobacterium adipatum</name>
    <dbReference type="NCBI Taxonomy" id="1682113"/>
    <lineage>
        <taxon>Bacteria</taxon>
        <taxon>Bacillati</taxon>
        <taxon>Actinomycetota</taxon>
        <taxon>Actinomycetes</taxon>
        <taxon>Mycobacteriales</taxon>
        <taxon>Mycobacteriaceae</taxon>
        <taxon>Mycobacterium</taxon>
    </lineage>
</organism>
<keyword evidence="5 6" id="KW-0472">Membrane</keyword>
<feature type="transmembrane region" description="Helical" evidence="6">
    <location>
        <begin position="99"/>
        <end position="117"/>
    </location>
</feature>
<evidence type="ECO:0000256" key="5">
    <source>
        <dbReference type="ARBA" id="ARBA00023136"/>
    </source>
</evidence>
<dbReference type="KEGG" id="madi:A7U43_28755"/>
<feature type="compositionally biased region" description="Low complexity" evidence="7">
    <location>
        <begin position="139"/>
        <end position="149"/>
    </location>
</feature>
<dbReference type="RefSeq" id="WP_060999572.1">
    <property type="nucleotide sequence ID" value="NZ_CP015597.1"/>
</dbReference>
<evidence type="ECO:0000256" key="6">
    <source>
        <dbReference type="RuleBase" id="RU363041"/>
    </source>
</evidence>
<gene>
    <name evidence="8" type="ORF">A7U43_28755</name>
</gene>
<evidence type="ECO:0000256" key="2">
    <source>
        <dbReference type="ARBA" id="ARBA00009142"/>
    </source>
</evidence>
<sequence length="278" mass="27981">MAPLLIALAAGAVIGLCLGALGGGGSILTVPVLVSLLHLDPHAATCAALIIVGLSALTATIGHARAGHVDWRAAAIFGVVASVTAFGGSIANRAADPEVLMLALSVVMLLAAGAMLYRTRRTAPGPDTSEPPDKQHVSGGTTTLTRTGTRTRAATRIARVLAVALVVGFLTGFLGVGGGFLIVPALVLALGFSMPVAVGTSLVIIVITTAGAFAERIGSTTVDWHVVLPFTVAAIAASFFGTRISERVSPTALTRSFAIVLIAVAAFVAADTVFALPM</sequence>
<proteinExistence type="inferred from homology"/>